<proteinExistence type="predicted"/>
<gene>
    <name evidence="1" type="ORF">OXD698_LOCUS46959</name>
</gene>
<dbReference type="Proteomes" id="UP000663844">
    <property type="component" value="Unassembled WGS sequence"/>
</dbReference>
<sequence length="59" mass="6895">MELSDWMVEPIDEQIKLEQKKVESLKKKIAVAVSSMASKQYQDDLEADKNQLKKLMKQK</sequence>
<dbReference type="AlphaFoldDB" id="A0A820J2A2"/>
<accession>A0A820J2A2</accession>
<organism evidence="1 2">
    <name type="scientific">Adineta steineri</name>
    <dbReference type="NCBI Taxonomy" id="433720"/>
    <lineage>
        <taxon>Eukaryota</taxon>
        <taxon>Metazoa</taxon>
        <taxon>Spiralia</taxon>
        <taxon>Gnathifera</taxon>
        <taxon>Rotifera</taxon>
        <taxon>Eurotatoria</taxon>
        <taxon>Bdelloidea</taxon>
        <taxon>Adinetida</taxon>
        <taxon>Adinetidae</taxon>
        <taxon>Adineta</taxon>
    </lineage>
</organism>
<dbReference type="EMBL" id="CAJOAZ010017586">
    <property type="protein sequence ID" value="CAF4317042.1"/>
    <property type="molecule type" value="Genomic_DNA"/>
</dbReference>
<evidence type="ECO:0000313" key="2">
    <source>
        <dbReference type="Proteomes" id="UP000663844"/>
    </source>
</evidence>
<protein>
    <submittedName>
        <fullName evidence="1">Uncharacterized protein</fullName>
    </submittedName>
</protein>
<reference evidence="1" key="1">
    <citation type="submission" date="2021-02" db="EMBL/GenBank/DDBJ databases">
        <authorList>
            <person name="Nowell W R."/>
        </authorList>
    </citation>
    <scope>NUCLEOTIDE SEQUENCE</scope>
</reference>
<evidence type="ECO:0000313" key="1">
    <source>
        <dbReference type="EMBL" id="CAF4317042.1"/>
    </source>
</evidence>
<name>A0A820J2A2_9BILA</name>
<comment type="caution">
    <text evidence="1">The sequence shown here is derived from an EMBL/GenBank/DDBJ whole genome shotgun (WGS) entry which is preliminary data.</text>
</comment>
<feature type="non-terminal residue" evidence="1">
    <location>
        <position position="1"/>
    </location>
</feature>